<dbReference type="OrthoDB" id="2965451at2759"/>
<feature type="region of interest" description="Disordered" evidence="1">
    <location>
        <begin position="429"/>
        <end position="455"/>
    </location>
</feature>
<proteinExistence type="predicted"/>
<organism evidence="2 3">
    <name type="scientific">Hypsizygus marmoreus</name>
    <name type="common">White beech mushroom</name>
    <name type="synonym">Agaricus marmoreus</name>
    <dbReference type="NCBI Taxonomy" id="39966"/>
    <lineage>
        <taxon>Eukaryota</taxon>
        <taxon>Fungi</taxon>
        <taxon>Dikarya</taxon>
        <taxon>Basidiomycota</taxon>
        <taxon>Agaricomycotina</taxon>
        <taxon>Agaricomycetes</taxon>
        <taxon>Agaricomycetidae</taxon>
        <taxon>Agaricales</taxon>
        <taxon>Tricholomatineae</taxon>
        <taxon>Lyophyllaceae</taxon>
        <taxon>Hypsizygus</taxon>
    </lineage>
</organism>
<evidence type="ECO:0000256" key="1">
    <source>
        <dbReference type="SAM" id="MobiDB-lite"/>
    </source>
</evidence>
<dbReference type="Gene3D" id="3.30.559.10">
    <property type="entry name" value="Chloramphenicol acetyltransferase-like domain"/>
    <property type="match status" value="1"/>
</dbReference>
<feature type="compositionally biased region" description="Basic and acidic residues" evidence="1">
    <location>
        <begin position="12"/>
        <end position="23"/>
    </location>
</feature>
<dbReference type="PANTHER" id="PTHR28037">
    <property type="entry name" value="ALCOHOL O-ACETYLTRANSFERASE 1-RELATED"/>
    <property type="match status" value="1"/>
</dbReference>
<evidence type="ECO:0000313" key="3">
    <source>
        <dbReference type="Proteomes" id="UP000076154"/>
    </source>
</evidence>
<evidence type="ECO:0000313" key="2">
    <source>
        <dbReference type="EMBL" id="RDB18059.1"/>
    </source>
</evidence>
<dbReference type="STRING" id="39966.A0A369J7M7"/>
<dbReference type="InterPro" id="IPR023213">
    <property type="entry name" value="CAT-like_dom_sf"/>
</dbReference>
<dbReference type="PANTHER" id="PTHR28037:SF1">
    <property type="entry name" value="ALCOHOL O-ACETYLTRANSFERASE 1-RELATED"/>
    <property type="match status" value="1"/>
</dbReference>
<gene>
    <name evidence="2" type="ORF">Hypma_000897</name>
</gene>
<name>A0A369J7M7_HYPMA</name>
<comment type="caution">
    <text evidence="2">The sequence shown here is derived from an EMBL/GenBank/DDBJ whole genome shotgun (WGS) entry which is preliminary data.</text>
</comment>
<dbReference type="EMBL" id="LUEZ02000107">
    <property type="protein sequence ID" value="RDB18059.1"/>
    <property type="molecule type" value="Genomic_DNA"/>
</dbReference>
<reference evidence="2" key="1">
    <citation type="submission" date="2018-04" db="EMBL/GenBank/DDBJ databases">
        <title>Whole genome sequencing of Hypsizygus marmoreus.</title>
        <authorList>
            <person name="Choi I.-G."/>
            <person name="Min B."/>
            <person name="Kim J.-G."/>
            <person name="Kim S."/>
            <person name="Oh Y.-L."/>
            <person name="Kong W.-S."/>
            <person name="Park H."/>
            <person name="Jeong J."/>
            <person name="Song E.-S."/>
        </authorList>
    </citation>
    <scope>NUCLEOTIDE SEQUENCE [LARGE SCALE GENOMIC DNA]</scope>
    <source>
        <strain evidence="2">51987-8</strain>
    </source>
</reference>
<dbReference type="Proteomes" id="UP000076154">
    <property type="component" value="Unassembled WGS sequence"/>
</dbReference>
<accession>A0A369J7M7</accession>
<dbReference type="InterPro" id="IPR052058">
    <property type="entry name" value="Alcohol_O-acetyltransferase"/>
</dbReference>
<keyword evidence="3" id="KW-1185">Reference proteome</keyword>
<protein>
    <submittedName>
        <fullName evidence="2">Uncharacterized protein</fullName>
    </submittedName>
</protein>
<feature type="region of interest" description="Disordered" evidence="1">
    <location>
        <begin position="1"/>
        <end position="26"/>
    </location>
</feature>
<feature type="compositionally biased region" description="Pro residues" evidence="1">
    <location>
        <begin position="435"/>
        <end position="453"/>
    </location>
</feature>
<dbReference type="InParanoid" id="A0A369J7M7"/>
<sequence>MSQVPVALSGHVQHEEGASEPHTQKMPTYSRTLSHNELSYFLPSRAYGLNDLFSQFTFRAPSALVTHHRVCLVWAIIRLRHPLLASRIEMSPGAYDDAQFTHCPPSSPRGALRGAESNSCVYKDRKADELIEDFLNGPRLLSAKQLSFLHLVARDHDGASTREYDIIIYYVHCICDGLAAHQLGHVFLSLLGGSAGPGQPVRSDRELEALLEKEWTSQWGKVQGESVIPSPAEARIPAALSKFQMIASKVEHKAKQDRYLGGHIFPRAKSSIRKTRTRISNISFDKAQTSSILTRCKSERVTVSNALFVICNFAWMRTVRSLDSLPTSETFPMMMYTAISLRPFFQTRPADESFFFLAVSYLNVVLPSFLPSTAPQSAVFWNRARWVRQQCVQYIRSPFLPMRVHNMSQERAIRAKRFAKEDDEMLHATVNTNKPPTPPKPSPPPSSPSPPALAPQQRFPSVALLGLSQMNNVDDIYVASAYPDIQLSFVGGHTRKGPGGMLLFSHTFRGRLHLMFGWDAPAFQPGVVEKFWENVQHGVEEFMVGSQRNGCKL</sequence>
<dbReference type="AlphaFoldDB" id="A0A369J7M7"/>